<gene>
    <name evidence="2" type="ORF">SDC9_15327</name>
</gene>
<sequence>MWDDTIDNSANIRQLYVLYLCTVLDGGKFMNAESFKKALGTRIKQLRKNGKLSLADLSRHLPSISRANLGRIENGEVMPSAIFIYEISSFFNVSADWLLTGNTPALPIYLNAEHERLIEMFNLMNGMEQQILMANAAFLLSTDYSKLAKQPLHKSKPIDLESTHFNEAE</sequence>
<evidence type="ECO:0000259" key="1">
    <source>
        <dbReference type="PROSITE" id="PS50943"/>
    </source>
</evidence>
<dbReference type="SUPFAM" id="SSF47413">
    <property type="entry name" value="lambda repressor-like DNA-binding domains"/>
    <property type="match status" value="1"/>
</dbReference>
<dbReference type="Pfam" id="PF12844">
    <property type="entry name" value="HTH_19"/>
    <property type="match status" value="1"/>
</dbReference>
<feature type="domain" description="HTH cro/C1-type" evidence="1">
    <location>
        <begin position="43"/>
        <end position="98"/>
    </location>
</feature>
<reference evidence="2" key="1">
    <citation type="submission" date="2019-08" db="EMBL/GenBank/DDBJ databases">
        <authorList>
            <person name="Kucharzyk K."/>
            <person name="Murdoch R.W."/>
            <person name="Higgins S."/>
            <person name="Loffler F."/>
        </authorList>
    </citation>
    <scope>NUCLEOTIDE SEQUENCE</scope>
</reference>
<dbReference type="CDD" id="cd00093">
    <property type="entry name" value="HTH_XRE"/>
    <property type="match status" value="1"/>
</dbReference>
<proteinExistence type="predicted"/>
<dbReference type="SMART" id="SM00530">
    <property type="entry name" value="HTH_XRE"/>
    <property type="match status" value="1"/>
</dbReference>
<organism evidence="2">
    <name type="scientific">bioreactor metagenome</name>
    <dbReference type="NCBI Taxonomy" id="1076179"/>
    <lineage>
        <taxon>unclassified sequences</taxon>
        <taxon>metagenomes</taxon>
        <taxon>ecological metagenomes</taxon>
    </lineage>
</organism>
<dbReference type="AlphaFoldDB" id="A0A644TTL2"/>
<dbReference type="Gene3D" id="1.10.260.40">
    <property type="entry name" value="lambda repressor-like DNA-binding domains"/>
    <property type="match status" value="1"/>
</dbReference>
<dbReference type="EMBL" id="VSSQ01000047">
    <property type="protein sequence ID" value="MPL69582.1"/>
    <property type="molecule type" value="Genomic_DNA"/>
</dbReference>
<name>A0A644TTL2_9ZZZZ</name>
<dbReference type="InterPro" id="IPR010982">
    <property type="entry name" value="Lambda_DNA-bd_dom_sf"/>
</dbReference>
<comment type="caution">
    <text evidence="2">The sequence shown here is derived from an EMBL/GenBank/DDBJ whole genome shotgun (WGS) entry which is preliminary data.</text>
</comment>
<protein>
    <recommendedName>
        <fullName evidence="1">HTH cro/C1-type domain-containing protein</fullName>
    </recommendedName>
</protein>
<accession>A0A644TTL2</accession>
<dbReference type="PROSITE" id="PS50943">
    <property type="entry name" value="HTH_CROC1"/>
    <property type="match status" value="1"/>
</dbReference>
<dbReference type="InterPro" id="IPR001387">
    <property type="entry name" value="Cro/C1-type_HTH"/>
</dbReference>
<dbReference type="GO" id="GO:0003677">
    <property type="term" value="F:DNA binding"/>
    <property type="evidence" value="ECO:0007669"/>
    <property type="project" value="InterPro"/>
</dbReference>
<evidence type="ECO:0000313" key="2">
    <source>
        <dbReference type="EMBL" id="MPL69582.1"/>
    </source>
</evidence>